<dbReference type="Proteomes" id="UP001500956">
    <property type="component" value="Unassembled WGS sequence"/>
</dbReference>
<dbReference type="InterPro" id="IPR002372">
    <property type="entry name" value="PQQ_rpt_dom"/>
</dbReference>
<comment type="caution">
    <text evidence="4">The sequence shown here is derived from an EMBL/GenBank/DDBJ whole genome shotgun (WGS) entry which is preliminary data.</text>
</comment>
<keyword evidence="2" id="KW-0812">Transmembrane</keyword>
<evidence type="ECO:0000313" key="4">
    <source>
        <dbReference type="EMBL" id="GAA4733902.1"/>
    </source>
</evidence>
<proteinExistence type="predicted"/>
<sequence>MGQGRGAVEFDVSHDAGRDDDVAPAAGSPSGWRARWRAASRGQRRVVAGIAAASVLVLAGGAAVAGLQADRVEADRLRTAPGAVRSLDGPLTDVWRADVDALVAVLPDGGLATTDGSRLVVREVADGTERWSVELTDDPVCGPAPRPGSPLEWAVPVATVTCVHGSADARVVTVLDAGGAVVGQRELDPDLYGGATRAVAPAADGGLLVAEHVSDLPAQLTFATPDQMFSRLSRLEVQAGPADVRLEDALTGERRATLEVTTVPEADGLDCYDMTETVVDASGLGTSGRAVLDLGTPQGTPTMVLFDGCATDGAATYSGVALGTQPTGVGPWPPPERRQPYPGDRFVVPEGGGSALLAADGTPVLEARGWRLQVPATDGTAGDGHVAVASDRVLALTEDGAERWEAPQADARVLVRTADVVVAGGWNRLTGYDPADGTERWTLEPDAGPNRYVLSAVTDGPRMAGVLLETSTVGRAELSLFVLDLATGQEVAPRIEVDARHVVAVDGHLLVLEPAEDEVLTGDVAPRIAGLRVLAPAG</sequence>
<dbReference type="InterPro" id="IPR011047">
    <property type="entry name" value="Quinoprotein_ADH-like_sf"/>
</dbReference>
<keyword evidence="2" id="KW-0472">Membrane</keyword>
<feature type="region of interest" description="Disordered" evidence="1">
    <location>
        <begin position="1"/>
        <end position="32"/>
    </location>
</feature>
<organism evidence="4 5">
    <name type="scientific">Isoptericola chiayiensis</name>
    <dbReference type="NCBI Taxonomy" id="579446"/>
    <lineage>
        <taxon>Bacteria</taxon>
        <taxon>Bacillati</taxon>
        <taxon>Actinomycetota</taxon>
        <taxon>Actinomycetes</taxon>
        <taxon>Micrococcales</taxon>
        <taxon>Promicromonosporaceae</taxon>
        <taxon>Isoptericola</taxon>
    </lineage>
</organism>
<keyword evidence="2" id="KW-1133">Transmembrane helix</keyword>
<reference evidence="5" key="1">
    <citation type="journal article" date="2019" name="Int. J. Syst. Evol. Microbiol.">
        <title>The Global Catalogue of Microorganisms (GCM) 10K type strain sequencing project: providing services to taxonomists for standard genome sequencing and annotation.</title>
        <authorList>
            <consortium name="The Broad Institute Genomics Platform"/>
            <consortium name="The Broad Institute Genome Sequencing Center for Infectious Disease"/>
            <person name="Wu L."/>
            <person name="Ma J."/>
        </authorList>
    </citation>
    <scope>NUCLEOTIDE SEQUENCE [LARGE SCALE GENOMIC DNA]</scope>
    <source>
        <strain evidence="5">JCM 18063</strain>
    </source>
</reference>
<feature type="transmembrane region" description="Helical" evidence="2">
    <location>
        <begin position="46"/>
        <end position="67"/>
    </location>
</feature>
<evidence type="ECO:0000313" key="5">
    <source>
        <dbReference type="Proteomes" id="UP001500956"/>
    </source>
</evidence>
<feature type="domain" description="Pyrrolo-quinoline quinone repeat" evidence="3">
    <location>
        <begin position="370"/>
        <end position="492"/>
    </location>
</feature>
<keyword evidence="5" id="KW-1185">Reference proteome</keyword>
<protein>
    <recommendedName>
        <fullName evidence="3">Pyrrolo-quinoline quinone repeat domain-containing protein</fullName>
    </recommendedName>
</protein>
<dbReference type="InterPro" id="IPR015943">
    <property type="entry name" value="WD40/YVTN_repeat-like_dom_sf"/>
</dbReference>
<dbReference type="Gene3D" id="2.130.10.10">
    <property type="entry name" value="YVTN repeat-like/Quinoprotein amine dehydrogenase"/>
    <property type="match status" value="1"/>
</dbReference>
<dbReference type="RefSeq" id="WP_172153623.1">
    <property type="nucleotide sequence ID" value="NZ_BAABID010000015.1"/>
</dbReference>
<dbReference type="EMBL" id="BAABID010000015">
    <property type="protein sequence ID" value="GAA4733902.1"/>
    <property type="molecule type" value="Genomic_DNA"/>
</dbReference>
<dbReference type="SUPFAM" id="SSF50998">
    <property type="entry name" value="Quinoprotein alcohol dehydrogenase-like"/>
    <property type="match status" value="1"/>
</dbReference>
<dbReference type="Pfam" id="PF13360">
    <property type="entry name" value="PQQ_2"/>
    <property type="match status" value="1"/>
</dbReference>
<evidence type="ECO:0000256" key="1">
    <source>
        <dbReference type="SAM" id="MobiDB-lite"/>
    </source>
</evidence>
<evidence type="ECO:0000259" key="3">
    <source>
        <dbReference type="Pfam" id="PF13360"/>
    </source>
</evidence>
<name>A0ABP8YLR6_9MICO</name>
<feature type="compositionally biased region" description="Basic and acidic residues" evidence="1">
    <location>
        <begin position="11"/>
        <end position="21"/>
    </location>
</feature>
<gene>
    <name evidence="4" type="ORF">GCM10023216_28060</name>
</gene>
<accession>A0ABP8YLR6</accession>
<evidence type="ECO:0000256" key="2">
    <source>
        <dbReference type="SAM" id="Phobius"/>
    </source>
</evidence>